<gene>
    <name evidence="1" type="ORF">GCM10009799_06180</name>
</gene>
<evidence type="ECO:0000313" key="2">
    <source>
        <dbReference type="Proteomes" id="UP001501585"/>
    </source>
</evidence>
<proteinExistence type="predicted"/>
<evidence type="ECO:0000313" key="1">
    <source>
        <dbReference type="EMBL" id="GAA1983602.1"/>
    </source>
</evidence>
<keyword evidence="2" id="KW-1185">Reference proteome</keyword>
<accession>A0ABN2SB59</accession>
<organism evidence="1 2">
    <name type="scientific">Nocardiopsis rhodophaea</name>
    <dbReference type="NCBI Taxonomy" id="280238"/>
    <lineage>
        <taxon>Bacteria</taxon>
        <taxon>Bacillati</taxon>
        <taxon>Actinomycetota</taxon>
        <taxon>Actinomycetes</taxon>
        <taxon>Streptosporangiales</taxon>
        <taxon>Nocardiopsidaceae</taxon>
        <taxon>Nocardiopsis</taxon>
    </lineage>
</organism>
<dbReference type="Proteomes" id="UP001501585">
    <property type="component" value="Unassembled WGS sequence"/>
</dbReference>
<sequence>MTAADCPETESIGVDLDIHVTSGMSTPLSVVRRAVGVLVLISPEAEPDAVMIDARRMLSPRERMLLRIWLEGRSQRGDARG</sequence>
<comment type="caution">
    <text evidence="1">The sequence shown here is derived from an EMBL/GenBank/DDBJ whole genome shotgun (WGS) entry which is preliminary data.</text>
</comment>
<name>A0ABN2SB59_9ACTN</name>
<protein>
    <submittedName>
        <fullName evidence="1">Uncharacterized protein</fullName>
    </submittedName>
</protein>
<reference evidence="1 2" key="1">
    <citation type="journal article" date="2019" name="Int. J. Syst. Evol. Microbiol.">
        <title>The Global Catalogue of Microorganisms (GCM) 10K type strain sequencing project: providing services to taxonomists for standard genome sequencing and annotation.</title>
        <authorList>
            <consortium name="The Broad Institute Genomics Platform"/>
            <consortium name="The Broad Institute Genome Sequencing Center for Infectious Disease"/>
            <person name="Wu L."/>
            <person name="Ma J."/>
        </authorList>
    </citation>
    <scope>NUCLEOTIDE SEQUENCE [LARGE SCALE GENOMIC DNA]</scope>
    <source>
        <strain evidence="1 2">JCM 15313</strain>
    </source>
</reference>
<dbReference type="EMBL" id="BAAAPC010000002">
    <property type="protein sequence ID" value="GAA1983602.1"/>
    <property type="molecule type" value="Genomic_DNA"/>
</dbReference>